<dbReference type="EMBL" id="JACCBT010000001">
    <property type="protein sequence ID" value="NYE10416.1"/>
    <property type="molecule type" value="Genomic_DNA"/>
</dbReference>
<evidence type="ECO:0000256" key="1">
    <source>
        <dbReference type="SAM" id="Phobius"/>
    </source>
</evidence>
<evidence type="ECO:0000313" key="3">
    <source>
        <dbReference type="Proteomes" id="UP000591272"/>
    </source>
</evidence>
<organism evidence="2 3">
    <name type="scientific">Actinomadura citrea</name>
    <dbReference type="NCBI Taxonomy" id="46158"/>
    <lineage>
        <taxon>Bacteria</taxon>
        <taxon>Bacillati</taxon>
        <taxon>Actinomycetota</taxon>
        <taxon>Actinomycetes</taxon>
        <taxon>Streptosporangiales</taxon>
        <taxon>Thermomonosporaceae</taxon>
        <taxon>Actinomadura</taxon>
    </lineage>
</organism>
<feature type="transmembrane region" description="Helical" evidence="1">
    <location>
        <begin position="216"/>
        <end position="237"/>
    </location>
</feature>
<evidence type="ECO:0000313" key="2">
    <source>
        <dbReference type="EMBL" id="NYE10416.1"/>
    </source>
</evidence>
<comment type="caution">
    <text evidence="2">The sequence shown here is derived from an EMBL/GenBank/DDBJ whole genome shotgun (WGS) entry which is preliminary data.</text>
</comment>
<feature type="transmembrane region" description="Helical" evidence="1">
    <location>
        <begin position="172"/>
        <end position="195"/>
    </location>
</feature>
<proteinExistence type="predicted"/>
<reference evidence="2 3" key="1">
    <citation type="submission" date="2020-07" db="EMBL/GenBank/DDBJ databases">
        <title>Sequencing the genomes of 1000 actinobacteria strains.</title>
        <authorList>
            <person name="Klenk H.-P."/>
        </authorList>
    </citation>
    <scope>NUCLEOTIDE SEQUENCE [LARGE SCALE GENOMIC DNA]</scope>
    <source>
        <strain evidence="2 3">DSM 43461</strain>
    </source>
</reference>
<feature type="transmembrane region" description="Helical" evidence="1">
    <location>
        <begin position="257"/>
        <end position="277"/>
    </location>
</feature>
<name>A0A7Y9KAQ6_9ACTN</name>
<dbReference type="AlphaFoldDB" id="A0A7Y9KAQ6"/>
<feature type="transmembrane region" description="Helical" evidence="1">
    <location>
        <begin position="314"/>
        <end position="336"/>
    </location>
</feature>
<feature type="transmembrane region" description="Helical" evidence="1">
    <location>
        <begin position="120"/>
        <end position="139"/>
    </location>
</feature>
<feature type="transmembrane region" description="Helical" evidence="1">
    <location>
        <begin position="289"/>
        <end position="308"/>
    </location>
</feature>
<accession>A0A7Y9KAQ6</accession>
<sequence>MSALELRYRRLLACYPAAHRAEHGEEMLDVLLSAARPGQTRPSLADAADLLLGAARIRLRRAAGDATGSPWPGALAVAGFVSMLMLLADGARFALNVPQTGILAGRRIDDGATLWGMLPVYFGTAPFWLAWTVVAALAWRGARRHAATAACTVTAAQVVLAIWAANFEEAPYAFVASSVAGTPLPLALLATASLVASPGPRHGARLLGRARVTGAAVTAGLLVALSSQPLFTLLLQGDLDIPNLMKDPDRAYGFAQMWGRLQLAAVLGIAVLACAALSRSAQGRRTCALLAMVGLPLLIRLGVFHIGAYGDIPVLTHLLVECLAGFAVTMLCVRLVELPLKNRAPGRPGKA</sequence>
<dbReference type="Proteomes" id="UP000591272">
    <property type="component" value="Unassembled WGS sequence"/>
</dbReference>
<keyword evidence="1" id="KW-1133">Transmembrane helix</keyword>
<protein>
    <submittedName>
        <fullName evidence="2">Uncharacterized protein</fullName>
    </submittedName>
</protein>
<keyword evidence="1" id="KW-0812">Transmembrane</keyword>
<keyword evidence="1" id="KW-0472">Membrane</keyword>
<keyword evidence="3" id="KW-1185">Reference proteome</keyword>
<gene>
    <name evidence="2" type="ORF">BJ999_000712</name>
</gene>
<feature type="transmembrane region" description="Helical" evidence="1">
    <location>
        <begin position="68"/>
        <end position="88"/>
    </location>
</feature>
<feature type="transmembrane region" description="Helical" evidence="1">
    <location>
        <begin position="146"/>
        <end position="166"/>
    </location>
</feature>
<dbReference type="RefSeq" id="WP_179831941.1">
    <property type="nucleotide sequence ID" value="NZ_BMRD01000005.1"/>
</dbReference>